<dbReference type="PANTHER" id="PTHR42866">
    <property type="entry name" value="3-DEOXY-MANNO-OCTULOSONATE CYTIDYLYLTRANSFERASE"/>
    <property type="match status" value="1"/>
</dbReference>
<dbReference type="Pfam" id="PF02348">
    <property type="entry name" value="CTP_transf_3"/>
    <property type="match status" value="1"/>
</dbReference>
<dbReference type="NCBIfam" id="NF003952">
    <property type="entry name" value="PRK05450.1-5"/>
    <property type="match status" value="1"/>
</dbReference>
<dbReference type="NCBIfam" id="TIGR00466">
    <property type="entry name" value="kdsB"/>
    <property type="match status" value="1"/>
</dbReference>
<evidence type="ECO:0000256" key="2">
    <source>
        <dbReference type="ARBA" id="ARBA00022695"/>
    </source>
</evidence>
<dbReference type="Gene3D" id="3.90.550.10">
    <property type="entry name" value="Spore Coat Polysaccharide Biosynthesis Protein SpsA, Chain A"/>
    <property type="match status" value="1"/>
</dbReference>
<evidence type="ECO:0000256" key="1">
    <source>
        <dbReference type="ARBA" id="ARBA00022679"/>
    </source>
</evidence>
<dbReference type="InterPro" id="IPR029044">
    <property type="entry name" value="Nucleotide-diphossugar_trans"/>
</dbReference>
<evidence type="ECO:0000256" key="3">
    <source>
        <dbReference type="ARBA" id="ARBA00022985"/>
    </source>
</evidence>
<keyword evidence="2 4" id="KW-0548">Nucleotidyltransferase</keyword>
<dbReference type="CDD" id="cd02517">
    <property type="entry name" value="CMP-KDO-Synthetase"/>
    <property type="match status" value="1"/>
</dbReference>
<sequence length="247" mass="26416">MRPIVVIPARMAATRLPGKPLAEIAGRPMIAHVLDRAREAGIGPLAVAAGEPEIVAAAEAAGAQAVLVADDVPSGTDRVQRAMAVLDPEGRYDVVVNLQGDFPTIAPETLRAVLEPLADPSVDIGTLVCPIADEEEANTPSFVKAACAFEGDKRVAPALYFSRLPIPWGDGPRWHHIGVYAYRRAALDRFVSLPASPLELREKLEQLRALEAGMRISAARVDHGPFGVDTPHDLERARSLLASRGHD</sequence>
<proteinExistence type="predicted"/>
<gene>
    <name evidence="4" type="primary">kdsB</name>
    <name evidence="4" type="ORF">Rmf_08090</name>
</gene>
<dbReference type="EMBL" id="AP025637">
    <property type="protein sequence ID" value="BDG70880.1"/>
    <property type="molecule type" value="Genomic_DNA"/>
</dbReference>
<dbReference type="RefSeq" id="WP_244458187.1">
    <property type="nucleotide sequence ID" value="NZ_AP025637.1"/>
</dbReference>
<dbReference type="GO" id="GO:0016779">
    <property type="term" value="F:nucleotidyltransferase activity"/>
    <property type="evidence" value="ECO:0007669"/>
    <property type="project" value="UniProtKB-KW"/>
</dbReference>
<keyword evidence="5" id="KW-1185">Reference proteome</keyword>
<dbReference type="PANTHER" id="PTHR42866:SF2">
    <property type="entry name" value="3-DEOXY-MANNO-OCTULOSONATE CYTIDYLYLTRANSFERASE, MITOCHONDRIAL"/>
    <property type="match status" value="1"/>
</dbReference>
<keyword evidence="3" id="KW-0448">Lipopolysaccharide biosynthesis</keyword>
<keyword evidence="1" id="KW-0808">Transferase</keyword>
<dbReference type="NCBIfam" id="NF003948">
    <property type="entry name" value="PRK05450.1-1"/>
    <property type="match status" value="1"/>
</dbReference>
<protein>
    <submittedName>
        <fullName evidence="4">3-deoxy-manno-octulosonate cytidylyltransferase</fullName>
    </submittedName>
</protein>
<accession>A0ABN6P0F6</accession>
<dbReference type="Proteomes" id="UP000831327">
    <property type="component" value="Chromosome"/>
</dbReference>
<dbReference type="SUPFAM" id="SSF53448">
    <property type="entry name" value="Nucleotide-diphospho-sugar transferases"/>
    <property type="match status" value="1"/>
</dbReference>
<evidence type="ECO:0000313" key="4">
    <source>
        <dbReference type="EMBL" id="BDG70880.1"/>
    </source>
</evidence>
<name>A0ABN6P0F6_9PROT</name>
<organism evidence="4 5">
    <name type="scientific">Roseomonas fluvialis</name>
    <dbReference type="NCBI Taxonomy" id="1750527"/>
    <lineage>
        <taxon>Bacteria</taxon>
        <taxon>Pseudomonadati</taxon>
        <taxon>Pseudomonadota</taxon>
        <taxon>Alphaproteobacteria</taxon>
        <taxon>Acetobacterales</taxon>
        <taxon>Roseomonadaceae</taxon>
        <taxon>Roseomonas</taxon>
    </lineage>
</organism>
<evidence type="ECO:0000313" key="5">
    <source>
        <dbReference type="Proteomes" id="UP000831327"/>
    </source>
</evidence>
<dbReference type="InterPro" id="IPR004528">
    <property type="entry name" value="KdsB"/>
</dbReference>
<dbReference type="InterPro" id="IPR003329">
    <property type="entry name" value="Cytidylyl_trans"/>
</dbReference>
<reference evidence="4 5" key="1">
    <citation type="journal article" date="2016" name="Microbes Environ.">
        <title>Phylogenetically diverse aerobic anoxygenic phototrophic bacteria isolated from epilithic biofilms in Tama river, Japan.</title>
        <authorList>
            <person name="Hirose S."/>
            <person name="Matsuura K."/>
            <person name="Haruta S."/>
        </authorList>
    </citation>
    <scope>NUCLEOTIDE SEQUENCE [LARGE SCALE GENOMIC DNA]</scope>
    <source>
        <strain evidence="4 5">S08</strain>
    </source>
</reference>